<sequence>MYKIARTGAVLATGLLTALALTGCGSDGDKSESGKESGAAATPSAGGGSASPSAEDGGDESAGGAKALEGAWAGQTDGKAVVLSVASGKAVVVAESHVCSGNVSDSGKPKLELKCADGDTARTAGSVESNDGKTVVISWDGGARDKLAKTDADALKNLPDLPDLPTP</sequence>
<keyword evidence="2" id="KW-0732">Signal</keyword>
<gene>
    <name evidence="3" type="ORF">P8A18_14720</name>
</gene>
<keyword evidence="4" id="KW-1185">Reference proteome</keyword>
<feature type="chain" id="PRO_5045466498" description="Lipoprotein" evidence="2">
    <location>
        <begin position="21"/>
        <end position="167"/>
    </location>
</feature>
<proteinExistence type="predicted"/>
<dbReference type="PROSITE" id="PS51257">
    <property type="entry name" value="PROKAR_LIPOPROTEIN"/>
    <property type="match status" value="1"/>
</dbReference>
<name>A0ABY9HJ77_9ACTN</name>
<evidence type="ECO:0000313" key="4">
    <source>
        <dbReference type="Proteomes" id="UP001239522"/>
    </source>
</evidence>
<accession>A0ABY9HJ77</accession>
<dbReference type="Proteomes" id="UP001239522">
    <property type="component" value="Chromosome"/>
</dbReference>
<evidence type="ECO:0000313" key="3">
    <source>
        <dbReference type="EMBL" id="WLQ34610.1"/>
    </source>
</evidence>
<evidence type="ECO:0000256" key="2">
    <source>
        <dbReference type="SAM" id="SignalP"/>
    </source>
</evidence>
<dbReference type="RefSeq" id="WP_306054917.1">
    <property type="nucleotide sequence ID" value="NZ_CP120997.1"/>
</dbReference>
<evidence type="ECO:0000256" key="1">
    <source>
        <dbReference type="SAM" id="MobiDB-lite"/>
    </source>
</evidence>
<protein>
    <recommendedName>
        <fullName evidence="5">Lipoprotein</fullName>
    </recommendedName>
</protein>
<evidence type="ECO:0008006" key="5">
    <source>
        <dbReference type="Google" id="ProtNLM"/>
    </source>
</evidence>
<feature type="compositionally biased region" description="Low complexity" evidence="1">
    <location>
        <begin position="36"/>
        <end position="55"/>
    </location>
</feature>
<dbReference type="EMBL" id="CP120997">
    <property type="protein sequence ID" value="WLQ34610.1"/>
    <property type="molecule type" value="Genomic_DNA"/>
</dbReference>
<feature type="region of interest" description="Disordered" evidence="1">
    <location>
        <begin position="25"/>
        <end position="69"/>
    </location>
</feature>
<organism evidence="3 4">
    <name type="scientific">Streptomyces castrisilvae</name>
    <dbReference type="NCBI Taxonomy" id="3033811"/>
    <lineage>
        <taxon>Bacteria</taxon>
        <taxon>Bacillati</taxon>
        <taxon>Actinomycetota</taxon>
        <taxon>Actinomycetes</taxon>
        <taxon>Kitasatosporales</taxon>
        <taxon>Streptomycetaceae</taxon>
        <taxon>Streptomyces</taxon>
    </lineage>
</organism>
<feature type="signal peptide" evidence="2">
    <location>
        <begin position="1"/>
        <end position="20"/>
    </location>
</feature>
<reference evidence="3 4" key="1">
    <citation type="submission" date="2023-03" db="EMBL/GenBank/DDBJ databases">
        <title>Isolation and description of six Streptomyces strains from soil environments, able to metabolize different microbial glucans.</title>
        <authorList>
            <person name="Widen T."/>
            <person name="Larsbrink J."/>
        </authorList>
    </citation>
    <scope>NUCLEOTIDE SEQUENCE [LARGE SCALE GENOMIC DNA]</scope>
    <source>
        <strain evidence="3 4">Mut1</strain>
    </source>
</reference>